<evidence type="ECO:0000256" key="1">
    <source>
        <dbReference type="ARBA" id="ARBA00004496"/>
    </source>
</evidence>
<gene>
    <name evidence="14" type="ORF">FE251_12220</name>
</gene>
<protein>
    <recommendedName>
        <fullName evidence="10">L-threonylcarbamoyladenylate synthase</fullName>
        <ecNumber evidence="3">2.7.7.87</ecNumber>
    </recommendedName>
    <alternativeName>
        <fullName evidence="10">L-threonylcarbamoyladenylate synthase</fullName>
    </alternativeName>
</protein>
<evidence type="ECO:0000256" key="10">
    <source>
        <dbReference type="ARBA" id="ARBA00029774"/>
    </source>
</evidence>
<dbReference type="NCBIfam" id="TIGR00057">
    <property type="entry name" value="L-threonylcarbamoyladenylate synthase"/>
    <property type="match status" value="1"/>
</dbReference>
<dbReference type="PANTHER" id="PTHR17490">
    <property type="entry name" value="SUA5"/>
    <property type="match status" value="1"/>
</dbReference>
<evidence type="ECO:0000256" key="11">
    <source>
        <dbReference type="ARBA" id="ARBA00048366"/>
    </source>
</evidence>
<dbReference type="InterPro" id="IPR006070">
    <property type="entry name" value="Sua5-like_dom"/>
</dbReference>
<keyword evidence="9" id="KW-0067">ATP-binding</keyword>
<accession>A0ABX5VQE9</accession>
<evidence type="ECO:0000259" key="13">
    <source>
        <dbReference type="PROSITE" id="PS51163"/>
    </source>
</evidence>
<dbReference type="Gene3D" id="3.90.870.10">
    <property type="entry name" value="DHBP synthase"/>
    <property type="match status" value="1"/>
</dbReference>
<name>A0ABX5VQE9_9MICO</name>
<reference evidence="14 15" key="1">
    <citation type="submission" date="2019-05" db="EMBL/GenBank/DDBJ databases">
        <title>Georgenia *** sp. nov., and Georgenia *** sp. nov., isolated from the intestinal contents of plateau pika (Ochotona curzoniae) in the Qinghai-Tibet plateau of China.</title>
        <authorList>
            <person name="Tian Z."/>
        </authorList>
    </citation>
    <scope>NUCLEOTIDE SEQUENCE [LARGE SCALE GENOMIC DNA]</scope>
    <source>
        <strain evidence="14 15">Z294</strain>
    </source>
</reference>
<dbReference type="EC" id="2.7.7.87" evidence="3"/>
<evidence type="ECO:0000256" key="5">
    <source>
        <dbReference type="ARBA" id="ARBA00022679"/>
    </source>
</evidence>
<keyword evidence="5" id="KW-0808">Transferase</keyword>
<evidence type="ECO:0000256" key="12">
    <source>
        <dbReference type="SAM" id="MobiDB-lite"/>
    </source>
</evidence>
<dbReference type="Proteomes" id="UP000313948">
    <property type="component" value="Chromosome"/>
</dbReference>
<comment type="catalytic activity">
    <reaction evidence="11">
        <text>L-threonine + hydrogencarbonate + ATP = L-threonylcarbamoyladenylate + diphosphate + H2O</text>
        <dbReference type="Rhea" id="RHEA:36407"/>
        <dbReference type="ChEBI" id="CHEBI:15377"/>
        <dbReference type="ChEBI" id="CHEBI:17544"/>
        <dbReference type="ChEBI" id="CHEBI:30616"/>
        <dbReference type="ChEBI" id="CHEBI:33019"/>
        <dbReference type="ChEBI" id="CHEBI:57926"/>
        <dbReference type="ChEBI" id="CHEBI:73682"/>
        <dbReference type="EC" id="2.7.7.87"/>
    </reaction>
</comment>
<evidence type="ECO:0000256" key="7">
    <source>
        <dbReference type="ARBA" id="ARBA00022695"/>
    </source>
</evidence>
<evidence type="ECO:0000256" key="9">
    <source>
        <dbReference type="ARBA" id="ARBA00022840"/>
    </source>
</evidence>
<evidence type="ECO:0000256" key="3">
    <source>
        <dbReference type="ARBA" id="ARBA00012584"/>
    </source>
</evidence>
<dbReference type="SUPFAM" id="SSF55821">
    <property type="entry name" value="YrdC/RibB"/>
    <property type="match status" value="1"/>
</dbReference>
<feature type="domain" description="YrdC-like" evidence="13">
    <location>
        <begin position="13"/>
        <end position="198"/>
    </location>
</feature>
<evidence type="ECO:0000256" key="4">
    <source>
        <dbReference type="ARBA" id="ARBA00022490"/>
    </source>
</evidence>
<dbReference type="PANTHER" id="PTHR17490:SF16">
    <property type="entry name" value="THREONYLCARBAMOYL-AMP SYNTHASE"/>
    <property type="match status" value="1"/>
</dbReference>
<comment type="subcellular location">
    <subcellularLocation>
        <location evidence="1">Cytoplasm</location>
    </subcellularLocation>
</comment>
<evidence type="ECO:0000313" key="15">
    <source>
        <dbReference type="Proteomes" id="UP000313948"/>
    </source>
</evidence>
<dbReference type="PROSITE" id="PS51163">
    <property type="entry name" value="YRDC"/>
    <property type="match status" value="1"/>
</dbReference>
<dbReference type="EMBL" id="CP040899">
    <property type="protein sequence ID" value="QDB80061.1"/>
    <property type="molecule type" value="Genomic_DNA"/>
</dbReference>
<comment type="similarity">
    <text evidence="2">Belongs to the SUA5 family.</text>
</comment>
<evidence type="ECO:0000256" key="2">
    <source>
        <dbReference type="ARBA" id="ARBA00007663"/>
    </source>
</evidence>
<dbReference type="InterPro" id="IPR050156">
    <property type="entry name" value="TC-AMP_synthase_SUA5"/>
</dbReference>
<evidence type="ECO:0000256" key="6">
    <source>
        <dbReference type="ARBA" id="ARBA00022694"/>
    </source>
</evidence>
<dbReference type="InterPro" id="IPR017945">
    <property type="entry name" value="DHBP_synth_RibB-like_a/b_dom"/>
</dbReference>
<sequence length="232" mass="22963">MSVYDCTQAETRDEGVAAAATALSRGRLVVLPTDTVYGIGASAFDPDAVAALLAAKGRGRQSPPPVLVPAPATVAGLAVDVPAAVTTLVETFWPGPLTIICRAQPTLAWDLGDTGGTVALRMPDDEVALALLTRTGPLAVSSANRHGRPAATTVLEAATALGDSVDVYLDGGPSRGGVASTIVDATGPTLRIVRAGALGLAELAAVVPGIVGPDGEVGDAGTPDAKDGAASP</sequence>
<proteinExistence type="inferred from homology"/>
<keyword evidence="7" id="KW-0548">Nucleotidyltransferase</keyword>
<evidence type="ECO:0000256" key="8">
    <source>
        <dbReference type="ARBA" id="ARBA00022741"/>
    </source>
</evidence>
<organism evidence="14 15">
    <name type="scientific">Georgenia wutianyii</name>
    <dbReference type="NCBI Taxonomy" id="2585135"/>
    <lineage>
        <taxon>Bacteria</taxon>
        <taxon>Bacillati</taxon>
        <taxon>Actinomycetota</taxon>
        <taxon>Actinomycetes</taxon>
        <taxon>Micrococcales</taxon>
        <taxon>Bogoriellaceae</taxon>
        <taxon>Georgenia</taxon>
    </lineage>
</organism>
<dbReference type="Pfam" id="PF01300">
    <property type="entry name" value="Sua5_yciO_yrdC"/>
    <property type="match status" value="1"/>
</dbReference>
<feature type="region of interest" description="Disordered" evidence="12">
    <location>
        <begin position="213"/>
        <end position="232"/>
    </location>
</feature>
<keyword evidence="8" id="KW-0547">Nucleotide-binding</keyword>
<keyword evidence="4" id="KW-0963">Cytoplasm</keyword>
<keyword evidence="6" id="KW-0819">tRNA processing</keyword>
<evidence type="ECO:0000313" key="14">
    <source>
        <dbReference type="EMBL" id="QDB80061.1"/>
    </source>
</evidence>
<keyword evidence="15" id="KW-1185">Reference proteome</keyword>